<protein>
    <submittedName>
        <fullName evidence="2">SGNH/GDSL hydrolase family protein</fullName>
    </submittedName>
</protein>
<keyword evidence="2" id="KW-0378">Hydrolase</keyword>
<accession>A0A6B2NP56</accession>
<dbReference type="CDD" id="cd01836">
    <property type="entry name" value="FeeA_FeeB_like"/>
    <property type="match status" value="1"/>
</dbReference>
<organism evidence="2">
    <name type="scientific">Ruegeria sp. PrR005</name>
    <dbReference type="NCBI Taxonomy" id="2706882"/>
    <lineage>
        <taxon>Bacteria</taxon>
        <taxon>Pseudomonadati</taxon>
        <taxon>Pseudomonadota</taxon>
        <taxon>Alphaproteobacteria</taxon>
        <taxon>Rhodobacterales</taxon>
        <taxon>Roseobacteraceae</taxon>
        <taxon>Ruegeria</taxon>
    </lineage>
</organism>
<gene>
    <name evidence="2" type="ORF">G0P99_13120</name>
</gene>
<dbReference type="AlphaFoldDB" id="A0A6B2NP56"/>
<dbReference type="Pfam" id="PF13472">
    <property type="entry name" value="Lipase_GDSL_2"/>
    <property type="match status" value="1"/>
</dbReference>
<evidence type="ECO:0000259" key="1">
    <source>
        <dbReference type="Pfam" id="PF13472"/>
    </source>
</evidence>
<dbReference type="InterPro" id="IPR036514">
    <property type="entry name" value="SGNH_hydro_sf"/>
</dbReference>
<dbReference type="EMBL" id="JAAGOX010000022">
    <property type="protein sequence ID" value="NDW45902.1"/>
    <property type="molecule type" value="Genomic_DNA"/>
</dbReference>
<reference evidence="2" key="1">
    <citation type="submission" date="2020-02" db="EMBL/GenBank/DDBJ databases">
        <title>Delineation of the pyrene-degrading pathway in Roseobacter clade bacteria by genomic analysis.</title>
        <authorList>
            <person name="Zhou H."/>
            <person name="Wang H."/>
        </authorList>
    </citation>
    <scope>NUCLEOTIDE SEQUENCE</scope>
    <source>
        <strain evidence="2">PrR005</strain>
    </source>
</reference>
<dbReference type="SUPFAM" id="SSF52266">
    <property type="entry name" value="SGNH hydrolase"/>
    <property type="match status" value="1"/>
</dbReference>
<sequence>MPVLAAQGLAVRRKAQLLDEPAGPRAGRVGSGPALRLLIAGDSAAAGVGVDCQDLALSGQLVSRLAQAFTVDWRLEATTGHTTRDTLARLGALPGPFDVVVTSLGVNDTTRATSARQFAARQAALMELLTGPLAARLVLVTSVPDMALFPALPQPLSWVLGQQSQRLDRSLATMLDRFPQAVHHRPQIPLDPAMAARDGYHPSALAYAHWAEGLARVIEGQARRI</sequence>
<feature type="domain" description="SGNH hydrolase-type esterase" evidence="1">
    <location>
        <begin position="41"/>
        <end position="208"/>
    </location>
</feature>
<dbReference type="InterPro" id="IPR013830">
    <property type="entry name" value="SGNH_hydro"/>
</dbReference>
<comment type="caution">
    <text evidence="2">The sequence shown here is derived from an EMBL/GenBank/DDBJ whole genome shotgun (WGS) entry which is preliminary data.</text>
</comment>
<dbReference type="GO" id="GO:0016788">
    <property type="term" value="F:hydrolase activity, acting on ester bonds"/>
    <property type="evidence" value="ECO:0007669"/>
    <property type="project" value="UniProtKB-ARBA"/>
</dbReference>
<evidence type="ECO:0000313" key="2">
    <source>
        <dbReference type="EMBL" id="NDW45902.1"/>
    </source>
</evidence>
<name>A0A6B2NP56_9RHOB</name>
<proteinExistence type="predicted"/>
<dbReference type="Gene3D" id="3.40.50.1110">
    <property type="entry name" value="SGNH hydrolase"/>
    <property type="match status" value="1"/>
</dbReference>